<name>A0A5C5VSY5_9PLAN</name>
<dbReference type="AlphaFoldDB" id="A0A5C5VSY5"/>
<proteinExistence type="predicted"/>
<gene>
    <name evidence="2" type="ORF">KOR42_49120</name>
</gene>
<feature type="compositionally biased region" description="Low complexity" evidence="1">
    <location>
        <begin position="35"/>
        <end position="46"/>
    </location>
</feature>
<comment type="caution">
    <text evidence="2">The sequence shown here is derived from an EMBL/GenBank/DDBJ whole genome shotgun (WGS) entry which is preliminary data.</text>
</comment>
<evidence type="ECO:0000256" key="1">
    <source>
        <dbReference type="SAM" id="MobiDB-lite"/>
    </source>
</evidence>
<evidence type="ECO:0000313" key="3">
    <source>
        <dbReference type="Proteomes" id="UP000317243"/>
    </source>
</evidence>
<keyword evidence="3" id="KW-1185">Reference proteome</keyword>
<accession>A0A5C5VSY5</accession>
<protein>
    <recommendedName>
        <fullName evidence="4">DUF1571 domain-containing protein</fullName>
    </recommendedName>
</protein>
<dbReference type="InterPro" id="IPR011465">
    <property type="entry name" value="DUF1571"/>
</dbReference>
<dbReference type="Pfam" id="PF07608">
    <property type="entry name" value="DUF1571"/>
    <property type="match status" value="1"/>
</dbReference>
<dbReference type="EMBL" id="SIHI01000050">
    <property type="protein sequence ID" value="TWT40709.1"/>
    <property type="molecule type" value="Genomic_DNA"/>
</dbReference>
<evidence type="ECO:0008006" key="4">
    <source>
        <dbReference type="Google" id="ProtNLM"/>
    </source>
</evidence>
<organism evidence="2 3">
    <name type="scientific">Thalassoglobus neptunius</name>
    <dbReference type="NCBI Taxonomy" id="1938619"/>
    <lineage>
        <taxon>Bacteria</taxon>
        <taxon>Pseudomonadati</taxon>
        <taxon>Planctomycetota</taxon>
        <taxon>Planctomycetia</taxon>
        <taxon>Planctomycetales</taxon>
        <taxon>Planctomycetaceae</taxon>
        <taxon>Thalassoglobus</taxon>
    </lineage>
</organism>
<feature type="region of interest" description="Disordered" evidence="1">
    <location>
        <begin position="29"/>
        <end position="65"/>
    </location>
</feature>
<reference evidence="2 3" key="1">
    <citation type="submission" date="2019-02" db="EMBL/GenBank/DDBJ databases">
        <title>Deep-cultivation of Planctomycetes and their phenomic and genomic characterization uncovers novel biology.</title>
        <authorList>
            <person name="Wiegand S."/>
            <person name="Jogler M."/>
            <person name="Boedeker C."/>
            <person name="Pinto D."/>
            <person name="Vollmers J."/>
            <person name="Rivas-Marin E."/>
            <person name="Kohn T."/>
            <person name="Peeters S.H."/>
            <person name="Heuer A."/>
            <person name="Rast P."/>
            <person name="Oberbeckmann S."/>
            <person name="Bunk B."/>
            <person name="Jeske O."/>
            <person name="Meyerdierks A."/>
            <person name="Storesund J.E."/>
            <person name="Kallscheuer N."/>
            <person name="Luecker S."/>
            <person name="Lage O.M."/>
            <person name="Pohl T."/>
            <person name="Merkel B.J."/>
            <person name="Hornburger P."/>
            <person name="Mueller R.-W."/>
            <person name="Bruemmer F."/>
            <person name="Labrenz M."/>
            <person name="Spormann A.M."/>
            <person name="Op Den Camp H."/>
            <person name="Overmann J."/>
            <person name="Amann R."/>
            <person name="Jetten M.S.M."/>
            <person name="Mascher T."/>
            <person name="Medema M.H."/>
            <person name="Devos D.P."/>
            <person name="Kaster A.-K."/>
            <person name="Ovreas L."/>
            <person name="Rohde M."/>
            <person name="Galperin M.Y."/>
            <person name="Jogler C."/>
        </authorList>
    </citation>
    <scope>NUCLEOTIDE SEQUENCE [LARGE SCALE GENOMIC DNA]</scope>
    <source>
        <strain evidence="2 3">KOR42</strain>
    </source>
</reference>
<evidence type="ECO:0000313" key="2">
    <source>
        <dbReference type="EMBL" id="TWT40709.1"/>
    </source>
</evidence>
<dbReference type="OrthoDB" id="5456309at2"/>
<dbReference type="RefSeq" id="WP_146512222.1">
    <property type="nucleotide sequence ID" value="NZ_SIHI01000050.1"/>
</dbReference>
<dbReference type="Proteomes" id="UP000317243">
    <property type="component" value="Unassembled WGS sequence"/>
</dbReference>
<sequence>MFIRIATILISISTIASFAKLHADLEAKKSDPAKSQSHTHSSTSEQADASLAKTESEDDAASETEKERAMKLLEAYLGDSVNYCRERHQYTAQLEKQVAIDGRLRDPEVIQAKVRIEPFSVYLKWDDSGQEALYVKGKNRDRMVARVTEGIALLRDVWKLDPESRQAMQGCRYPITEFGLLRMSERVSEFYQNRRTDGGLECSHRTDFFRESPVVIFDIAFHSPQECPDYSLSKLYFDAEHKCLIGIENYGWSKDGRPGELVEKYLFHDIEFDAPLSEVDFSLENPSYKFVKN</sequence>